<feature type="compositionally biased region" description="Basic residues" evidence="1">
    <location>
        <begin position="1"/>
        <end position="15"/>
    </location>
</feature>
<dbReference type="AlphaFoldDB" id="A0A5J4TSV3"/>
<feature type="compositionally biased region" description="Basic residues" evidence="1">
    <location>
        <begin position="321"/>
        <end position="330"/>
    </location>
</feature>
<feature type="compositionally biased region" description="Basic and acidic residues" evidence="1">
    <location>
        <begin position="292"/>
        <end position="304"/>
    </location>
</feature>
<feature type="compositionally biased region" description="Polar residues" evidence="1">
    <location>
        <begin position="156"/>
        <end position="173"/>
    </location>
</feature>
<evidence type="ECO:0000256" key="1">
    <source>
        <dbReference type="SAM" id="MobiDB-lite"/>
    </source>
</evidence>
<organism evidence="2 3">
    <name type="scientific">Streblomastix strix</name>
    <dbReference type="NCBI Taxonomy" id="222440"/>
    <lineage>
        <taxon>Eukaryota</taxon>
        <taxon>Metamonada</taxon>
        <taxon>Preaxostyla</taxon>
        <taxon>Oxymonadida</taxon>
        <taxon>Streblomastigidae</taxon>
        <taxon>Streblomastix</taxon>
    </lineage>
</organism>
<dbReference type="Proteomes" id="UP000324800">
    <property type="component" value="Unassembled WGS sequence"/>
</dbReference>
<feature type="region of interest" description="Disordered" evidence="1">
    <location>
        <begin position="1"/>
        <end position="50"/>
    </location>
</feature>
<feature type="region of interest" description="Disordered" evidence="1">
    <location>
        <begin position="156"/>
        <end position="176"/>
    </location>
</feature>
<protein>
    <submittedName>
        <fullName evidence="2">Uncharacterized protein</fullName>
    </submittedName>
</protein>
<name>A0A5J4TSV3_9EUKA</name>
<evidence type="ECO:0000313" key="2">
    <source>
        <dbReference type="EMBL" id="KAA6361307.1"/>
    </source>
</evidence>
<sequence length="330" mass="37983">MSQSRKGGKGGKRGRSQSEKSTSPETQEKVQEIIQSIQKKPNIKREGENIDRKEALRIAAAFTKGGQKQSRAQRDAVQKQLLKDPNAHITTIKQVRSSLNPDTIRYRQLYGDTDLYSLLQHSQELRDFIYGEEDYHIAHDSAIADQNNNFNINSRLSQASHDTGSRSRPQTPQLKERRMEKDYIEQDGIQSQEPFAIQEINETDQAPLESLPQQEYELQQQKEIQSKMLISEANQSEKPVRPLEYRLGGLDWGKETLSKPWLNNPYPAMKTIHYMNDGGIPSLRTQQQVLDKSSKINRPKERKNYIKTSQLMKSVAAQEKLKKHSKKNKK</sequence>
<evidence type="ECO:0000313" key="3">
    <source>
        <dbReference type="Proteomes" id="UP000324800"/>
    </source>
</evidence>
<proteinExistence type="predicted"/>
<comment type="caution">
    <text evidence="2">The sequence shown here is derived from an EMBL/GenBank/DDBJ whole genome shotgun (WGS) entry which is preliminary data.</text>
</comment>
<gene>
    <name evidence="2" type="ORF">EZS28_043166</name>
</gene>
<dbReference type="EMBL" id="SNRW01025736">
    <property type="protein sequence ID" value="KAA6361307.1"/>
    <property type="molecule type" value="Genomic_DNA"/>
</dbReference>
<reference evidence="2 3" key="1">
    <citation type="submission" date="2019-03" db="EMBL/GenBank/DDBJ databases">
        <title>Single cell metagenomics reveals metabolic interactions within the superorganism composed of flagellate Streblomastix strix and complex community of Bacteroidetes bacteria on its surface.</title>
        <authorList>
            <person name="Treitli S.C."/>
            <person name="Kolisko M."/>
            <person name="Husnik F."/>
            <person name="Keeling P."/>
            <person name="Hampl V."/>
        </authorList>
    </citation>
    <scope>NUCLEOTIDE SEQUENCE [LARGE SCALE GENOMIC DNA]</scope>
    <source>
        <strain evidence="2">ST1C</strain>
    </source>
</reference>
<accession>A0A5J4TSV3</accession>
<feature type="region of interest" description="Disordered" evidence="1">
    <location>
        <begin position="288"/>
        <end position="330"/>
    </location>
</feature>